<dbReference type="Gene3D" id="3.30.1200.10">
    <property type="entry name" value="YggU-like"/>
    <property type="match status" value="1"/>
</dbReference>
<evidence type="ECO:0000313" key="3">
    <source>
        <dbReference type="EMBL" id="RKT63030.1"/>
    </source>
</evidence>
<dbReference type="NCBIfam" id="TIGR00251">
    <property type="entry name" value="DUF167 family protein"/>
    <property type="match status" value="1"/>
</dbReference>
<dbReference type="OrthoDB" id="9800587at2"/>
<dbReference type="RefSeq" id="WP_121456514.1">
    <property type="nucleotide sequence ID" value="NZ_RBXP01000001.1"/>
</dbReference>
<dbReference type="PANTHER" id="PTHR13420">
    <property type="entry name" value="UPF0235 PROTEIN C15ORF40"/>
    <property type="match status" value="1"/>
</dbReference>
<evidence type="ECO:0000256" key="1">
    <source>
        <dbReference type="ARBA" id="ARBA00010364"/>
    </source>
</evidence>
<dbReference type="SUPFAM" id="SSF69786">
    <property type="entry name" value="YggU-like"/>
    <property type="match status" value="1"/>
</dbReference>
<accession>A0A495WNV9</accession>
<comment type="similarity">
    <text evidence="1 2">Belongs to the UPF0235 family.</text>
</comment>
<protein>
    <recommendedName>
        <fullName evidence="2">UPF0235 protein DFR40_0079</fullName>
    </recommendedName>
</protein>
<name>A0A495WNV9_9RHOO</name>
<dbReference type="InterPro" id="IPR003746">
    <property type="entry name" value="DUF167"/>
</dbReference>
<comment type="caution">
    <text evidence="3">The sequence shown here is derived from an EMBL/GenBank/DDBJ whole genome shotgun (WGS) entry which is preliminary data.</text>
</comment>
<keyword evidence="4" id="KW-1185">Reference proteome</keyword>
<dbReference type="AlphaFoldDB" id="A0A495WNV9"/>
<dbReference type="GO" id="GO:0005737">
    <property type="term" value="C:cytoplasm"/>
    <property type="evidence" value="ECO:0007669"/>
    <property type="project" value="TreeGrafter"/>
</dbReference>
<dbReference type="EMBL" id="RBXP01000001">
    <property type="protein sequence ID" value="RKT63030.1"/>
    <property type="molecule type" value="Genomic_DNA"/>
</dbReference>
<sequence>MADWYRIAADGGATLTVHVQPGAKKTECAGLHGEALKIRLAAPPVDGKANEALLRFVADRLDLPRSAVTLKSGQTSRHKVVEVRGATPAQIAAFAP</sequence>
<dbReference type="Proteomes" id="UP000270626">
    <property type="component" value="Unassembled WGS sequence"/>
</dbReference>
<evidence type="ECO:0000256" key="2">
    <source>
        <dbReference type="HAMAP-Rule" id="MF_00634"/>
    </source>
</evidence>
<organism evidence="3 4">
    <name type="scientific">Azonexus fungiphilus</name>
    <dbReference type="NCBI Taxonomy" id="146940"/>
    <lineage>
        <taxon>Bacteria</taxon>
        <taxon>Pseudomonadati</taxon>
        <taxon>Pseudomonadota</taxon>
        <taxon>Betaproteobacteria</taxon>
        <taxon>Rhodocyclales</taxon>
        <taxon>Azonexaceae</taxon>
        <taxon>Azonexus</taxon>
    </lineage>
</organism>
<proteinExistence type="inferred from homology"/>
<dbReference type="HAMAP" id="MF_00634">
    <property type="entry name" value="UPF0235"/>
    <property type="match status" value="1"/>
</dbReference>
<reference evidence="3 4" key="1">
    <citation type="submission" date="2018-10" db="EMBL/GenBank/DDBJ databases">
        <title>Genomic Encyclopedia of Type Strains, Phase IV (KMG-IV): sequencing the most valuable type-strain genomes for metagenomic binning, comparative biology and taxonomic classification.</title>
        <authorList>
            <person name="Goeker M."/>
        </authorList>
    </citation>
    <scope>NUCLEOTIDE SEQUENCE [LARGE SCALE GENOMIC DNA]</scope>
    <source>
        <strain evidence="3 4">DSM 23841</strain>
    </source>
</reference>
<evidence type="ECO:0000313" key="4">
    <source>
        <dbReference type="Proteomes" id="UP000270626"/>
    </source>
</evidence>
<dbReference type="Pfam" id="PF02594">
    <property type="entry name" value="DUF167"/>
    <property type="match status" value="1"/>
</dbReference>
<dbReference type="SMART" id="SM01152">
    <property type="entry name" value="DUF167"/>
    <property type="match status" value="1"/>
</dbReference>
<gene>
    <name evidence="3" type="ORF">DFR40_0079</name>
</gene>
<dbReference type="InterPro" id="IPR036591">
    <property type="entry name" value="YggU-like_sf"/>
</dbReference>
<dbReference type="PANTHER" id="PTHR13420:SF7">
    <property type="entry name" value="UPF0235 PROTEIN C15ORF40"/>
    <property type="match status" value="1"/>
</dbReference>